<dbReference type="GO" id="GO:0005886">
    <property type="term" value="C:plasma membrane"/>
    <property type="evidence" value="ECO:0007669"/>
    <property type="project" value="UniProtKB-SubCell"/>
</dbReference>
<dbReference type="CDD" id="cd17324">
    <property type="entry name" value="MFS_NepI_like"/>
    <property type="match status" value="1"/>
</dbReference>
<dbReference type="PANTHER" id="PTHR43124">
    <property type="entry name" value="PURINE EFFLUX PUMP PBUE"/>
    <property type="match status" value="1"/>
</dbReference>
<organism evidence="6 7">
    <name type="scientific">Acidiphilium multivorum (strain DSM 11245 / JCM 8867 / NBRC 100883 / AIU 301)</name>
    <dbReference type="NCBI Taxonomy" id="926570"/>
    <lineage>
        <taxon>Bacteria</taxon>
        <taxon>Pseudomonadati</taxon>
        <taxon>Pseudomonadota</taxon>
        <taxon>Alphaproteobacteria</taxon>
        <taxon>Acetobacterales</taxon>
        <taxon>Acidocellaceae</taxon>
        <taxon>Acidiphilium</taxon>
    </lineage>
</organism>
<dbReference type="KEGG" id="amv:ACMV_26090"/>
<sequence length="419" mass="43435">MNGMLAGAAAEGQSGARTERERLLLVLALATFVIFFQAFMVAPIIPQLSAAFGVSPEAVGLIVPAYLIPYGIATLAYGLLADRLGIRSLIFASLAAFAVLTVLTATAHSVAALAAWRVLTGLGASGVVPLALVLVGGMFPYEQRGRPLGWLFGAMAGGMAFGSTFGAVLEPYVGWRGLFLLVGIVGAGVLLLLLPYRSFIDARPCQAAATLGDLFRGYRNLLGTPRGRRTYGYVLLNSVFQSGVFTWLGVYFERRYNLGPIGIGLALLGYGVPGFLFGPAIGRAADRLGRGRLLPIGLGLGALATAALILGLPLLAAAIAVTILSLGYDMTQPLFAGIVTSLGGKRPGQAMGLNVFFLFTGFGFGSLVFGEVLRLGFGPALGAFAAVEAAAALAAVALFRSEIPSGAVEKASTTRQDLQ</sequence>
<evidence type="ECO:0000256" key="1">
    <source>
        <dbReference type="ARBA" id="ARBA00004651"/>
    </source>
</evidence>
<evidence type="ECO:0000256" key="3">
    <source>
        <dbReference type="ARBA" id="ARBA00022692"/>
    </source>
</evidence>
<evidence type="ECO:0000313" key="7">
    <source>
        <dbReference type="Proteomes" id="UP000007100"/>
    </source>
</evidence>
<dbReference type="HOGENOM" id="CLU_001265_61_5_5"/>
<dbReference type="EMBL" id="AP012035">
    <property type="protein sequence ID" value="BAJ81956.1"/>
    <property type="molecule type" value="Genomic_DNA"/>
</dbReference>
<dbReference type="AlphaFoldDB" id="F0J2L2"/>
<keyword evidence="4" id="KW-1133">Transmembrane helix</keyword>
<dbReference type="PANTHER" id="PTHR43124:SF3">
    <property type="entry name" value="CHLORAMPHENICOL EFFLUX PUMP RV0191"/>
    <property type="match status" value="1"/>
</dbReference>
<keyword evidence="5" id="KW-0472">Membrane</keyword>
<dbReference type="Pfam" id="PF07690">
    <property type="entry name" value="MFS_1"/>
    <property type="match status" value="1"/>
</dbReference>
<comment type="subcellular location">
    <subcellularLocation>
        <location evidence="1">Cell membrane</location>
        <topology evidence="1">Multi-pass membrane protein</topology>
    </subcellularLocation>
</comment>
<proteinExistence type="predicted"/>
<dbReference type="Gene3D" id="1.20.1250.20">
    <property type="entry name" value="MFS general substrate transporter like domains"/>
    <property type="match status" value="1"/>
</dbReference>
<keyword evidence="2" id="KW-1003">Cell membrane</keyword>
<accession>F0J2L2</accession>
<dbReference type="Proteomes" id="UP000007100">
    <property type="component" value="Chromosome"/>
</dbReference>
<dbReference type="InterPro" id="IPR036259">
    <property type="entry name" value="MFS_trans_sf"/>
</dbReference>
<dbReference type="InterPro" id="IPR020846">
    <property type="entry name" value="MFS_dom"/>
</dbReference>
<evidence type="ECO:0000256" key="2">
    <source>
        <dbReference type="ARBA" id="ARBA00022475"/>
    </source>
</evidence>
<gene>
    <name evidence="6" type="ordered locus">ACMV_26090</name>
</gene>
<keyword evidence="7" id="KW-1185">Reference proteome</keyword>
<evidence type="ECO:0000313" key="6">
    <source>
        <dbReference type="EMBL" id="BAJ81956.1"/>
    </source>
</evidence>
<protein>
    <submittedName>
        <fullName evidence="6">Putative major facilitator superfamily transporter</fullName>
    </submittedName>
</protein>
<dbReference type="RefSeq" id="WP_013640705.1">
    <property type="nucleotide sequence ID" value="NC_015186.1"/>
</dbReference>
<dbReference type="SUPFAM" id="SSF103473">
    <property type="entry name" value="MFS general substrate transporter"/>
    <property type="match status" value="1"/>
</dbReference>
<evidence type="ECO:0000256" key="5">
    <source>
        <dbReference type="ARBA" id="ARBA00023136"/>
    </source>
</evidence>
<dbReference type="InterPro" id="IPR011701">
    <property type="entry name" value="MFS"/>
</dbReference>
<reference evidence="6 7" key="1">
    <citation type="submission" date="2010-12" db="EMBL/GenBank/DDBJ databases">
        <title>Whole genome sequence of Acidiphilium multivorum AIU301.</title>
        <authorList>
            <person name="Narita-Yamada S."/>
            <person name="Nakamura S."/>
            <person name="Ito N."/>
            <person name="Takarada H."/>
            <person name="Katano Y."/>
            <person name="Nakazawa H."/>
            <person name="Hosoyama A."/>
            <person name="Yamada R."/>
            <person name="Fujita N."/>
        </authorList>
    </citation>
    <scope>NUCLEOTIDE SEQUENCE [LARGE SCALE GENOMIC DNA]</scope>
    <source>
        <strain evidence="7">DSM 11245 / JCM 8867 / AIU301</strain>
    </source>
</reference>
<dbReference type="InterPro" id="IPR050189">
    <property type="entry name" value="MFS_Efflux_Transporters"/>
</dbReference>
<dbReference type="PROSITE" id="PS50850">
    <property type="entry name" value="MFS"/>
    <property type="match status" value="1"/>
</dbReference>
<evidence type="ECO:0000256" key="4">
    <source>
        <dbReference type="ARBA" id="ARBA00022989"/>
    </source>
</evidence>
<keyword evidence="3" id="KW-0812">Transmembrane</keyword>
<name>F0J2L2_ACIMA</name>
<dbReference type="GO" id="GO:0022857">
    <property type="term" value="F:transmembrane transporter activity"/>
    <property type="evidence" value="ECO:0007669"/>
    <property type="project" value="InterPro"/>
</dbReference>